<dbReference type="InterPro" id="IPR037035">
    <property type="entry name" value="GK-like_C_sf"/>
</dbReference>
<sequence>MASSLDKIISPDFGYILTKDSHIPKSELENSNSNFALKKADSLLFTGPAGTNVNDILILLLGND</sequence>
<name>A0A4R9M013_9LEPT</name>
<reference evidence="1" key="1">
    <citation type="journal article" date="2019" name="PLoS Negl. Trop. Dis.">
        <title>Revisiting the worldwide diversity of Leptospira species in the environment.</title>
        <authorList>
            <person name="Vincent A.T."/>
            <person name="Schiettekatte O."/>
            <person name="Bourhy P."/>
            <person name="Veyrier F.J."/>
            <person name="Picardeau M."/>
        </authorList>
    </citation>
    <scope>NUCLEOTIDE SEQUENCE [LARGE SCALE GENOMIC DNA]</scope>
    <source>
        <strain evidence="1">201300427</strain>
    </source>
</reference>
<gene>
    <name evidence="1" type="ORF">EHS15_06295</name>
</gene>
<dbReference type="Proteomes" id="UP000298058">
    <property type="component" value="Unassembled WGS sequence"/>
</dbReference>
<accession>A0A4R9M013</accession>
<organism evidence="1 2">
    <name type="scientific">Leptospira idonii</name>
    <dbReference type="NCBI Taxonomy" id="1193500"/>
    <lineage>
        <taxon>Bacteria</taxon>
        <taxon>Pseudomonadati</taxon>
        <taxon>Spirochaetota</taxon>
        <taxon>Spirochaetia</taxon>
        <taxon>Leptospirales</taxon>
        <taxon>Leptospiraceae</taxon>
        <taxon>Leptospira</taxon>
    </lineage>
</organism>
<keyword evidence="2" id="KW-1185">Reference proteome</keyword>
<dbReference type="AlphaFoldDB" id="A0A4R9M013"/>
<proteinExistence type="predicted"/>
<dbReference type="OrthoDB" id="9766552at2"/>
<dbReference type="SUPFAM" id="SSF82544">
    <property type="entry name" value="GckA/TtuD-like"/>
    <property type="match status" value="1"/>
</dbReference>
<comment type="caution">
    <text evidence="1">The sequence shown here is derived from an EMBL/GenBank/DDBJ whole genome shotgun (WGS) entry which is preliminary data.</text>
</comment>
<evidence type="ECO:0000313" key="2">
    <source>
        <dbReference type="Proteomes" id="UP000298058"/>
    </source>
</evidence>
<evidence type="ECO:0000313" key="1">
    <source>
        <dbReference type="EMBL" id="TGN19983.1"/>
    </source>
</evidence>
<dbReference type="RefSeq" id="WP_135759701.1">
    <property type="nucleotide sequence ID" value="NZ_RQHW01000018.1"/>
</dbReference>
<evidence type="ECO:0008006" key="3">
    <source>
        <dbReference type="Google" id="ProtNLM"/>
    </source>
</evidence>
<dbReference type="Gene3D" id="3.40.1480.10">
    <property type="entry name" value="MOFRL domain"/>
    <property type="match status" value="1"/>
</dbReference>
<dbReference type="EMBL" id="RQHW01000018">
    <property type="protein sequence ID" value="TGN19983.1"/>
    <property type="molecule type" value="Genomic_DNA"/>
</dbReference>
<protein>
    <recommendedName>
        <fullName evidence="3">MOFRL domain-containing protein</fullName>
    </recommendedName>
</protein>